<evidence type="ECO:0000256" key="2">
    <source>
        <dbReference type="ARBA" id="ARBA00009405"/>
    </source>
</evidence>
<evidence type="ECO:0000256" key="5">
    <source>
        <dbReference type="ARBA" id="ARBA00023239"/>
    </source>
</evidence>
<dbReference type="Gene3D" id="3.20.20.70">
    <property type="entry name" value="Aldolase class I"/>
    <property type="match status" value="2"/>
</dbReference>
<gene>
    <name evidence="9" type="ORF">SASPL_118521</name>
</gene>
<protein>
    <recommendedName>
        <fullName evidence="3">hydroxymethylglutaryl-CoA lyase</fullName>
        <ecNumber evidence="3">4.1.3.4</ecNumber>
    </recommendedName>
</protein>
<feature type="transmembrane region" description="Helical" evidence="7">
    <location>
        <begin position="287"/>
        <end position="316"/>
    </location>
</feature>
<comment type="similarity">
    <text evidence="2">Belongs to the HMG-CoA lyase family.</text>
</comment>
<evidence type="ECO:0000256" key="1">
    <source>
        <dbReference type="ARBA" id="ARBA00005143"/>
    </source>
</evidence>
<evidence type="ECO:0000256" key="7">
    <source>
        <dbReference type="SAM" id="Phobius"/>
    </source>
</evidence>
<keyword evidence="5" id="KW-0456">Lyase</keyword>
<dbReference type="SUPFAM" id="SSF51569">
    <property type="entry name" value="Aldolase"/>
    <property type="match status" value="2"/>
</dbReference>
<dbReference type="Pfam" id="PF00682">
    <property type="entry name" value="HMGL-like"/>
    <property type="match status" value="2"/>
</dbReference>
<comment type="catalytic activity">
    <reaction evidence="6">
        <text>(3S)-3-hydroxy-3-methylglutaryl-CoA = acetoacetate + acetyl-CoA</text>
        <dbReference type="Rhea" id="RHEA:24404"/>
        <dbReference type="ChEBI" id="CHEBI:13705"/>
        <dbReference type="ChEBI" id="CHEBI:43074"/>
        <dbReference type="ChEBI" id="CHEBI:57288"/>
        <dbReference type="EC" id="4.1.3.4"/>
    </reaction>
</comment>
<keyword evidence="4" id="KW-0479">Metal-binding</keyword>
<dbReference type="InterPro" id="IPR000891">
    <property type="entry name" value="PYR_CT"/>
</dbReference>
<reference evidence="9" key="2">
    <citation type="submission" date="2020-08" db="EMBL/GenBank/DDBJ databases">
        <title>Plant Genome Project.</title>
        <authorList>
            <person name="Zhang R.-G."/>
        </authorList>
    </citation>
    <scope>NUCLEOTIDE SEQUENCE</scope>
    <source>
        <strain evidence="9">Huo1</strain>
        <tissue evidence="9">Leaf</tissue>
    </source>
</reference>
<evidence type="ECO:0000313" key="9">
    <source>
        <dbReference type="EMBL" id="KAG6421961.1"/>
    </source>
</evidence>
<accession>A0A8X8ZZ73</accession>
<feature type="domain" description="Pyruvate carboxyltransferase" evidence="8">
    <location>
        <begin position="107"/>
        <end position="423"/>
    </location>
</feature>
<sequence length="455" mass="49248">MLLPESVSRLSRFRSIRYRKYFSLFALGDEMDSNVVGIGDRCYWKHAEFRNEKEASLSNYETKRPLFNRDLAFLELGAYQTLNRHYCSQYHTGEIKHKLLGSMPKFVKIVEVGPRDGLQNEKEIVPTSVKVELIKMLVSSGLPVVEATSFVSPKWVPQLADAKDVMSAIQGFGHSRFPVLTPNLKGFEAAMAAGAKEVAVFAAASESFSRSNLNCSIEDSLVRYRDVALAAKNHEVPVRGYISCVVGCPMEGAVPPSKVAYVAEELINMGCAEISLGDTIGVGTPGIILIFLLIIEVQTAPVFLVVYVASCLVAVVQELTLRLKKNVTGFRALLGTVIPMLEAVLDVVPIEKLAVHFHDTYGQALSNILLSLQMGISTVDSSISGLGGCPYAKGATGNVATEDVVYMLNGVGVKTNVDLGKLILAGDYISKYLGRPSGSKAGIAFSRALSNASKL</sequence>
<dbReference type="Proteomes" id="UP000298416">
    <property type="component" value="Unassembled WGS sequence"/>
</dbReference>
<dbReference type="InterPro" id="IPR013785">
    <property type="entry name" value="Aldolase_TIM"/>
</dbReference>
<organism evidence="9">
    <name type="scientific">Salvia splendens</name>
    <name type="common">Scarlet sage</name>
    <dbReference type="NCBI Taxonomy" id="180675"/>
    <lineage>
        <taxon>Eukaryota</taxon>
        <taxon>Viridiplantae</taxon>
        <taxon>Streptophyta</taxon>
        <taxon>Embryophyta</taxon>
        <taxon>Tracheophyta</taxon>
        <taxon>Spermatophyta</taxon>
        <taxon>Magnoliopsida</taxon>
        <taxon>eudicotyledons</taxon>
        <taxon>Gunneridae</taxon>
        <taxon>Pentapetalae</taxon>
        <taxon>asterids</taxon>
        <taxon>lamiids</taxon>
        <taxon>Lamiales</taxon>
        <taxon>Lamiaceae</taxon>
        <taxon>Nepetoideae</taxon>
        <taxon>Mentheae</taxon>
        <taxon>Salviinae</taxon>
        <taxon>Salvia</taxon>
        <taxon>Salvia subgen. Calosphace</taxon>
        <taxon>core Calosphace</taxon>
    </lineage>
</organism>
<keyword evidence="7" id="KW-0472">Membrane</keyword>
<evidence type="ECO:0000256" key="6">
    <source>
        <dbReference type="ARBA" id="ARBA00049877"/>
    </source>
</evidence>
<reference evidence="9" key="1">
    <citation type="submission" date="2018-01" db="EMBL/GenBank/DDBJ databases">
        <authorList>
            <person name="Mao J.F."/>
        </authorList>
    </citation>
    <scope>NUCLEOTIDE SEQUENCE</scope>
    <source>
        <strain evidence="9">Huo1</strain>
        <tissue evidence="9">Leaf</tissue>
    </source>
</reference>
<evidence type="ECO:0000313" key="10">
    <source>
        <dbReference type="Proteomes" id="UP000298416"/>
    </source>
</evidence>
<comment type="pathway">
    <text evidence="1">Metabolic intermediate metabolism; (S)-3-hydroxy-3-methylglutaryl-CoA degradation; acetoacetate from (S)-3-hydroxy-3-methylglutaryl-CoA: step 1/1.</text>
</comment>
<evidence type="ECO:0000259" key="8">
    <source>
        <dbReference type="PROSITE" id="PS50991"/>
    </source>
</evidence>
<dbReference type="NCBIfam" id="NF004283">
    <property type="entry name" value="PRK05692.1"/>
    <property type="match status" value="1"/>
</dbReference>
<keyword evidence="10" id="KW-1185">Reference proteome</keyword>
<dbReference type="GO" id="GO:0004419">
    <property type="term" value="F:hydroxymethylglutaryl-CoA lyase activity"/>
    <property type="evidence" value="ECO:0007669"/>
    <property type="project" value="UniProtKB-EC"/>
</dbReference>
<name>A0A8X8ZZ73_SALSN</name>
<dbReference type="InterPro" id="IPR043594">
    <property type="entry name" value="HMGL"/>
</dbReference>
<evidence type="ECO:0000256" key="4">
    <source>
        <dbReference type="ARBA" id="ARBA00022723"/>
    </source>
</evidence>
<dbReference type="EMBL" id="PNBA02000006">
    <property type="protein sequence ID" value="KAG6421961.1"/>
    <property type="molecule type" value="Genomic_DNA"/>
</dbReference>
<dbReference type="PANTHER" id="PTHR42738">
    <property type="entry name" value="HYDROXYMETHYLGLUTARYL-COA LYASE"/>
    <property type="match status" value="1"/>
</dbReference>
<dbReference type="GO" id="GO:0046872">
    <property type="term" value="F:metal ion binding"/>
    <property type="evidence" value="ECO:0007669"/>
    <property type="project" value="UniProtKB-KW"/>
</dbReference>
<proteinExistence type="inferred from homology"/>
<dbReference type="PROSITE" id="PS50991">
    <property type="entry name" value="PYR_CT"/>
    <property type="match status" value="1"/>
</dbReference>
<dbReference type="PANTHER" id="PTHR42738:SF15">
    <property type="entry name" value="HYDROXYMETHYLGLUTARYL-COA LYASE"/>
    <property type="match status" value="1"/>
</dbReference>
<comment type="caution">
    <text evidence="9">The sequence shown here is derived from an EMBL/GenBank/DDBJ whole genome shotgun (WGS) entry which is preliminary data.</text>
</comment>
<dbReference type="GO" id="GO:0046951">
    <property type="term" value="P:ketone body biosynthetic process"/>
    <property type="evidence" value="ECO:0007669"/>
    <property type="project" value="TreeGrafter"/>
</dbReference>
<dbReference type="EC" id="4.1.3.4" evidence="3"/>
<dbReference type="GO" id="GO:0006552">
    <property type="term" value="P:L-leucine catabolic process"/>
    <property type="evidence" value="ECO:0007669"/>
    <property type="project" value="TreeGrafter"/>
</dbReference>
<evidence type="ECO:0000256" key="3">
    <source>
        <dbReference type="ARBA" id="ARBA00012910"/>
    </source>
</evidence>
<dbReference type="CDD" id="cd07938">
    <property type="entry name" value="DRE_TIM_HMGL"/>
    <property type="match status" value="1"/>
</dbReference>
<dbReference type="AlphaFoldDB" id="A0A8X8ZZ73"/>
<keyword evidence="7" id="KW-1133">Transmembrane helix</keyword>
<keyword evidence="7" id="KW-0812">Transmembrane</keyword>